<dbReference type="GO" id="GO:0016491">
    <property type="term" value="F:oxidoreductase activity"/>
    <property type="evidence" value="ECO:0007669"/>
    <property type="project" value="InterPro"/>
</dbReference>
<dbReference type="SUPFAM" id="SSF52218">
    <property type="entry name" value="Flavoproteins"/>
    <property type="match status" value="1"/>
</dbReference>
<dbReference type="InterPro" id="IPR005025">
    <property type="entry name" value="FMN_Rdtase-like_dom"/>
</dbReference>
<comment type="caution">
    <text evidence="2">The sequence shown here is derived from an EMBL/GenBank/DDBJ whole genome shotgun (WGS) entry which is preliminary data.</text>
</comment>
<dbReference type="InterPro" id="IPR050712">
    <property type="entry name" value="NAD(P)H-dep_reductase"/>
</dbReference>
<dbReference type="Proteomes" id="UP000320209">
    <property type="component" value="Unassembled WGS sequence"/>
</dbReference>
<organism evidence="2 3">
    <name type="scientific">Nocardioides albertanoniae</name>
    <dbReference type="NCBI Taxonomy" id="1175486"/>
    <lineage>
        <taxon>Bacteria</taxon>
        <taxon>Bacillati</taxon>
        <taxon>Actinomycetota</taxon>
        <taxon>Actinomycetes</taxon>
        <taxon>Propionibacteriales</taxon>
        <taxon>Nocardioidaceae</taxon>
        <taxon>Nocardioides</taxon>
    </lineage>
</organism>
<protein>
    <submittedName>
        <fullName evidence="2">NAD(P)H-dependent FMN reductase</fullName>
    </submittedName>
</protein>
<feature type="domain" description="NADPH-dependent FMN reductase-like" evidence="1">
    <location>
        <begin position="4"/>
        <end position="138"/>
    </location>
</feature>
<dbReference type="EMBL" id="VFOV01000001">
    <property type="protein sequence ID" value="TQL67921.1"/>
    <property type="molecule type" value="Genomic_DNA"/>
</dbReference>
<dbReference type="OrthoDB" id="9812295at2"/>
<dbReference type="Gene3D" id="3.40.50.360">
    <property type="match status" value="1"/>
</dbReference>
<dbReference type="GO" id="GO:0005829">
    <property type="term" value="C:cytosol"/>
    <property type="evidence" value="ECO:0007669"/>
    <property type="project" value="TreeGrafter"/>
</dbReference>
<evidence type="ECO:0000313" key="3">
    <source>
        <dbReference type="Proteomes" id="UP000320209"/>
    </source>
</evidence>
<accession>A0A543A5N6</accession>
<dbReference type="Pfam" id="PF03358">
    <property type="entry name" value="FMN_red"/>
    <property type="match status" value="1"/>
</dbReference>
<reference evidence="2 3" key="1">
    <citation type="submission" date="2019-06" db="EMBL/GenBank/DDBJ databases">
        <title>Sequencing the genomes of 1000 actinobacteria strains.</title>
        <authorList>
            <person name="Klenk H.-P."/>
        </authorList>
    </citation>
    <scope>NUCLEOTIDE SEQUENCE [LARGE SCALE GENOMIC DNA]</scope>
    <source>
        <strain evidence="2 3">DSM 25218</strain>
    </source>
</reference>
<dbReference type="PANTHER" id="PTHR30543:SF21">
    <property type="entry name" value="NAD(P)H-DEPENDENT FMN REDUCTASE LOT6"/>
    <property type="match status" value="1"/>
</dbReference>
<dbReference type="PANTHER" id="PTHR30543">
    <property type="entry name" value="CHROMATE REDUCTASE"/>
    <property type="match status" value="1"/>
</dbReference>
<sequence length="185" mass="19720">MSLIRIVVGSTRPVRVGDQVAHAVGLLLEEVTGATTEIVDLRDLDLPLLDEPKMPALGGYVHEHTKRWSALVDESDAIVLVTPQYNGGYPAPLKNAIDYLYREWHGKPMLVVSYGGRGGGMAAAQLVGVLGVVGADLVTDPVQITLRRASYGVDGRLVAPEADIETVASELQAAGEALAKELRAR</sequence>
<dbReference type="AlphaFoldDB" id="A0A543A5N6"/>
<gene>
    <name evidence="2" type="ORF">FB381_1809</name>
</gene>
<evidence type="ECO:0000313" key="2">
    <source>
        <dbReference type="EMBL" id="TQL67921.1"/>
    </source>
</evidence>
<dbReference type="GO" id="GO:0010181">
    <property type="term" value="F:FMN binding"/>
    <property type="evidence" value="ECO:0007669"/>
    <property type="project" value="TreeGrafter"/>
</dbReference>
<dbReference type="InterPro" id="IPR029039">
    <property type="entry name" value="Flavoprotein-like_sf"/>
</dbReference>
<keyword evidence="3" id="KW-1185">Reference proteome</keyword>
<evidence type="ECO:0000259" key="1">
    <source>
        <dbReference type="Pfam" id="PF03358"/>
    </source>
</evidence>
<proteinExistence type="predicted"/>
<name>A0A543A5N6_9ACTN</name>